<dbReference type="Proteomes" id="UP001268544">
    <property type="component" value="Unassembled WGS sequence"/>
</dbReference>
<dbReference type="GO" id="GO:0016787">
    <property type="term" value="F:hydrolase activity"/>
    <property type="evidence" value="ECO:0007669"/>
    <property type="project" value="UniProtKB-KW"/>
</dbReference>
<dbReference type="EMBL" id="JAVKVH010000001">
    <property type="protein sequence ID" value="MDR7625479.1"/>
    <property type="molecule type" value="Genomic_DNA"/>
</dbReference>
<sequence length="128" mass="14817">MTTNLYLVRHGQTIFNNERRVQGSADSGLTDKAVKDAVKLGQWFSKNNVIFDAIFSSDLPRAIHSAKLILQQQSNFKEKTLLDCYDLRELNYGHYEGWHVDRLCKDRIWTAKLQCGYFRTKDVVGRCS</sequence>
<feature type="active site" description="Tele-phosphohistidine intermediate" evidence="2">
    <location>
        <position position="10"/>
    </location>
</feature>
<dbReference type="CDD" id="cd07067">
    <property type="entry name" value="HP_PGM_like"/>
    <property type="match status" value="1"/>
</dbReference>
<dbReference type="PANTHER" id="PTHR46517">
    <property type="entry name" value="FRUCTOSE-2,6-BISPHOSPHATASE TIGAR"/>
    <property type="match status" value="1"/>
</dbReference>
<dbReference type="RefSeq" id="WP_194959098.1">
    <property type="nucleotide sequence ID" value="NZ_CP133786.1"/>
</dbReference>
<comment type="caution">
    <text evidence="4">The sequence shown here is derived from an EMBL/GenBank/DDBJ whole genome shotgun (WGS) entry which is preliminary data.</text>
</comment>
<evidence type="ECO:0000313" key="4">
    <source>
        <dbReference type="EMBL" id="MDR7625479.1"/>
    </source>
</evidence>
<dbReference type="PROSITE" id="PS00175">
    <property type="entry name" value="PG_MUTASE"/>
    <property type="match status" value="1"/>
</dbReference>
<dbReference type="InterPro" id="IPR029033">
    <property type="entry name" value="His_PPase_superfam"/>
</dbReference>
<dbReference type="PANTHER" id="PTHR46517:SF1">
    <property type="entry name" value="FRUCTOSE-2,6-BISPHOSPHATASE TIGAR"/>
    <property type="match status" value="1"/>
</dbReference>
<evidence type="ECO:0000313" key="5">
    <source>
        <dbReference type="Proteomes" id="UP001268544"/>
    </source>
</evidence>
<dbReference type="InterPro" id="IPR051695">
    <property type="entry name" value="Phosphoglycerate_Mutase"/>
</dbReference>
<protein>
    <submittedName>
        <fullName evidence="4">Histidine phosphatase family protein</fullName>
        <ecNumber evidence="4">3.1.3.-</ecNumber>
    </submittedName>
</protein>
<proteinExistence type="predicted"/>
<feature type="binding site" evidence="3">
    <location>
        <begin position="89"/>
        <end position="92"/>
    </location>
    <ligand>
        <name>substrate</name>
    </ligand>
</feature>
<feature type="binding site" evidence="3">
    <location>
        <position position="61"/>
    </location>
    <ligand>
        <name>substrate</name>
    </ligand>
</feature>
<feature type="binding site" evidence="3">
    <location>
        <begin position="9"/>
        <end position="16"/>
    </location>
    <ligand>
        <name>substrate</name>
    </ligand>
</feature>
<dbReference type="InterPro" id="IPR013078">
    <property type="entry name" value="His_Pase_superF_clade-1"/>
</dbReference>
<reference evidence="5" key="1">
    <citation type="submission" date="2023-07" db="EMBL/GenBank/DDBJ databases">
        <title>Lacticaseibacillus paracasei KCKM 0992.</title>
        <authorList>
            <person name="Kim T.W."/>
        </authorList>
    </citation>
    <scope>NUCLEOTIDE SEQUENCE [LARGE SCALE GENOMIC DNA]</scope>
    <source>
        <strain evidence="5">KCKM 0992</strain>
    </source>
</reference>
<dbReference type="Pfam" id="PF00300">
    <property type="entry name" value="His_Phos_1"/>
    <property type="match status" value="1"/>
</dbReference>
<accession>A0ABD5D008</accession>
<evidence type="ECO:0000256" key="2">
    <source>
        <dbReference type="PIRSR" id="PIRSR613078-1"/>
    </source>
</evidence>
<name>A0ABD5D008_LACPA</name>
<dbReference type="SUPFAM" id="SSF53254">
    <property type="entry name" value="Phosphoglycerate mutase-like"/>
    <property type="match status" value="1"/>
</dbReference>
<organism evidence="4 5">
    <name type="scientific">Lacticaseibacillus paracasei</name>
    <name type="common">Lactobacillus paracasei</name>
    <dbReference type="NCBI Taxonomy" id="1597"/>
    <lineage>
        <taxon>Bacteria</taxon>
        <taxon>Bacillati</taxon>
        <taxon>Bacillota</taxon>
        <taxon>Bacilli</taxon>
        <taxon>Lactobacillales</taxon>
        <taxon>Lactobacillaceae</taxon>
        <taxon>Lacticaseibacillus</taxon>
    </lineage>
</organism>
<dbReference type="SMART" id="SM00855">
    <property type="entry name" value="PGAM"/>
    <property type="match status" value="1"/>
</dbReference>
<dbReference type="InterPro" id="IPR001345">
    <property type="entry name" value="PG/BPGM_mutase_AS"/>
</dbReference>
<gene>
    <name evidence="4" type="ORF">RF672_13000</name>
</gene>
<dbReference type="EC" id="3.1.3.-" evidence="4"/>
<dbReference type="Gene3D" id="3.40.50.1240">
    <property type="entry name" value="Phosphoglycerate mutase-like"/>
    <property type="match status" value="1"/>
</dbReference>
<dbReference type="AlphaFoldDB" id="A0ABD5D008"/>
<evidence type="ECO:0000256" key="1">
    <source>
        <dbReference type="ARBA" id="ARBA00022801"/>
    </source>
</evidence>
<evidence type="ECO:0000256" key="3">
    <source>
        <dbReference type="PIRSR" id="PIRSR613078-2"/>
    </source>
</evidence>
<feature type="active site" description="Proton donor/acceptor" evidence="2">
    <location>
        <position position="89"/>
    </location>
</feature>
<keyword evidence="1 4" id="KW-0378">Hydrolase</keyword>